<keyword evidence="5 6" id="KW-0234">DNA repair</keyword>
<comment type="function">
    <text evidence="6">May nick specific sequences that contain T:G mispairs resulting from m5C-deamination.</text>
</comment>
<name>A0ABW3X3Y5_9HYPH</name>
<dbReference type="GO" id="GO:0004519">
    <property type="term" value="F:endonuclease activity"/>
    <property type="evidence" value="ECO:0007669"/>
    <property type="project" value="UniProtKB-KW"/>
</dbReference>
<evidence type="ECO:0000256" key="3">
    <source>
        <dbReference type="ARBA" id="ARBA00022763"/>
    </source>
</evidence>
<evidence type="ECO:0000256" key="5">
    <source>
        <dbReference type="ARBA" id="ARBA00023204"/>
    </source>
</evidence>
<comment type="caution">
    <text evidence="7">The sequence shown here is derived from an EMBL/GenBank/DDBJ whole genome shotgun (WGS) entry which is preliminary data.</text>
</comment>
<evidence type="ECO:0000256" key="2">
    <source>
        <dbReference type="ARBA" id="ARBA00022759"/>
    </source>
</evidence>
<organism evidence="7 8">
    <name type="scientific">Methylobacterium marchantiae</name>
    <dbReference type="NCBI Taxonomy" id="600331"/>
    <lineage>
        <taxon>Bacteria</taxon>
        <taxon>Pseudomonadati</taxon>
        <taxon>Pseudomonadota</taxon>
        <taxon>Alphaproteobacteria</taxon>
        <taxon>Hyphomicrobiales</taxon>
        <taxon>Methylobacteriaceae</taxon>
        <taxon>Methylobacterium</taxon>
    </lineage>
</organism>
<evidence type="ECO:0000256" key="4">
    <source>
        <dbReference type="ARBA" id="ARBA00022801"/>
    </source>
</evidence>
<dbReference type="Proteomes" id="UP001597176">
    <property type="component" value="Unassembled WGS sequence"/>
</dbReference>
<protein>
    <recommendedName>
        <fullName evidence="6">Very short patch repair endonuclease</fullName>
        <ecNumber evidence="6">3.1.-.-</ecNumber>
    </recommendedName>
</protein>
<dbReference type="EC" id="3.1.-.-" evidence="6"/>
<dbReference type="EMBL" id="JBHTND010000034">
    <property type="protein sequence ID" value="MFD1303663.1"/>
    <property type="molecule type" value="Genomic_DNA"/>
</dbReference>
<dbReference type="NCBIfam" id="TIGR00632">
    <property type="entry name" value="vsr"/>
    <property type="match status" value="1"/>
</dbReference>
<keyword evidence="1 6" id="KW-0540">Nuclease</keyword>
<proteinExistence type="inferred from homology"/>
<dbReference type="CDD" id="cd00221">
    <property type="entry name" value="Vsr"/>
    <property type="match status" value="1"/>
</dbReference>
<evidence type="ECO:0000313" key="7">
    <source>
        <dbReference type="EMBL" id="MFD1303663.1"/>
    </source>
</evidence>
<dbReference type="Pfam" id="PF03852">
    <property type="entry name" value="Vsr"/>
    <property type="match status" value="1"/>
</dbReference>
<evidence type="ECO:0000256" key="1">
    <source>
        <dbReference type="ARBA" id="ARBA00022722"/>
    </source>
</evidence>
<sequence>MIDTLTPEARSRNMSRIRGKNTKPELVVRRILRSTGVGYRLHVKALPGCPDIVMAGRRRIIEVRGCFWHRHPGCRFAYEPKTRQEFWNTKLEANVARDRQNEAILSEKGWHVLVIWECEIRDLGALRERISCFLEIDPTNCHPAAIAKV</sequence>
<evidence type="ECO:0000256" key="6">
    <source>
        <dbReference type="PIRNR" id="PIRNR018267"/>
    </source>
</evidence>
<reference evidence="8" key="1">
    <citation type="journal article" date="2019" name="Int. J. Syst. Evol. Microbiol.">
        <title>The Global Catalogue of Microorganisms (GCM) 10K type strain sequencing project: providing services to taxonomists for standard genome sequencing and annotation.</title>
        <authorList>
            <consortium name="The Broad Institute Genomics Platform"/>
            <consortium name="The Broad Institute Genome Sequencing Center for Infectious Disease"/>
            <person name="Wu L."/>
            <person name="Ma J."/>
        </authorList>
    </citation>
    <scope>NUCLEOTIDE SEQUENCE [LARGE SCALE GENOMIC DNA]</scope>
    <source>
        <strain evidence="8">CCUG 56108</strain>
    </source>
</reference>
<keyword evidence="8" id="KW-1185">Reference proteome</keyword>
<keyword evidence="3 6" id="KW-0227">DNA damage</keyword>
<dbReference type="Gene3D" id="3.40.960.10">
    <property type="entry name" value="VSR Endonuclease"/>
    <property type="match status" value="1"/>
</dbReference>
<dbReference type="PIRSF" id="PIRSF018267">
    <property type="entry name" value="VSR_endonuc"/>
    <property type="match status" value="1"/>
</dbReference>
<dbReference type="InterPro" id="IPR004603">
    <property type="entry name" value="DNA_mismatch_endonuc_vsr"/>
</dbReference>
<keyword evidence="4 6" id="KW-0378">Hydrolase</keyword>
<dbReference type="InterPro" id="IPR011335">
    <property type="entry name" value="Restrct_endonuc-II-like"/>
</dbReference>
<accession>A0ABW3X3Y5</accession>
<comment type="similarity">
    <text evidence="6">Belongs to the vsr family.</text>
</comment>
<gene>
    <name evidence="7" type="ORF">ACFQ4G_19005</name>
</gene>
<dbReference type="SUPFAM" id="SSF52980">
    <property type="entry name" value="Restriction endonuclease-like"/>
    <property type="match status" value="1"/>
</dbReference>
<evidence type="ECO:0000313" key="8">
    <source>
        <dbReference type="Proteomes" id="UP001597176"/>
    </source>
</evidence>
<keyword evidence="2 6" id="KW-0255">Endonuclease</keyword>
<dbReference type="RefSeq" id="WP_379040844.1">
    <property type="nucleotide sequence ID" value="NZ_JBHTND010000034.1"/>
</dbReference>